<name>A0AAW1RS85_9CHLO</name>
<proteinExistence type="predicted"/>
<evidence type="ECO:0000313" key="1">
    <source>
        <dbReference type="EMBL" id="KAK9836353.1"/>
    </source>
</evidence>
<reference evidence="1 2" key="1">
    <citation type="journal article" date="2024" name="Nat. Commun.">
        <title>Phylogenomics reveals the evolutionary origins of lichenization in chlorophyte algae.</title>
        <authorList>
            <person name="Puginier C."/>
            <person name="Libourel C."/>
            <person name="Otte J."/>
            <person name="Skaloud P."/>
            <person name="Haon M."/>
            <person name="Grisel S."/>
            <person name="Petersen M."/>
            <person name="Berrin J.G."/>
            <person name="Delaux P.M."/>
            <person name="Dal Grande F."/>
            <person name="Keller J."/>
        </authorList>
    </citation>
    <scope>NUCLEOTIDE SEQUENCE [LARGE SCALE GENOMIC DNA]</scope>
    <source>
        <strain evidence="1 2">SAG 245.80</strain>
    </source>
</reference>
<gene>
    <name evidence="1" type="ORF">WJX81_008158</name>
</gene>
<dbReference type="AlphaFoldDB" id="A0AAW1RS85"/>
<comment type="caution">
    <text evidence="1">The sequence shown here is derived from an EMBL/GenBank/DDBJ whole genome shotgun (WGS) entry which is preliminary data.</text>
</comment>
<dbReference type="EMBL" id="JALJOU010000025">
    <property type="protein sequence ID" value="KAK9836353.1"/>
    <property type="molecule type" value="Genomic_DNA"/>
</dbReference>
<sequence>MALFKGLGAFAGTFVVLGGATLAISTVAMGGVRAAVKYRRRGLEVTCTVCGGRKRCSCCVCKERLVLDWTPFKAPQVKRWTACPLCEASGLQTCLNCLGQGVVVPL</sequence>
<protein>
    <submittedName>
        <fullName evidence="1">Uncharacterized protein</fullName>
    </submittedName>
</protein>
<keyword evidence="2" id="KW-1185">Reference proteome</keyword>
<accession>A0AAW1RS85</accession>
<dbReference type="Proteomes" id="UP001445335">
    <property type="component" value="Unassembled WGS sequence"/>
</dbReference>
<organism evidence="1 2">
    <name type="scientific">Elliptochloris bilobata</name>
    <dbReference type="NCBI Taxonomy" id="381761"/>
    <lineage>
        <taxon>Eukaryota</taxon>
        <taxon>Viridiplantae</taxon>
        <taxon>Chlorophyta</taxon>
        <taxon>core chlorophytes</taxon>
        <taxon>Trebouxiophyceae</taxon>
        <taxon>Trebouxiophyceae incertae sedis</taxon>
        <taxon>Elliptochloris clade</taxon>
        <taxon>Elliptochloris</taxon>
    </lineage>
</organism>
<evidence type="ECO:0000313" key="2">
    <source>
        <dbReference type="Proteomes" id="UP001445335"/>
    </source>
</evidence>